<accession>A0ABN8AMT6</accession>
<comment type="subunit">
    <text evidence="1">Homodimer.</text>
</comment>
<feature type="chain" id="PRO_5046924599" description="Lipid A deacylase" evidence="2">
    <location>
        <begin position="20"/>
        <end position="176"/>
    </location>
</feature>
<keyword evidence="1" id="KW-0472">Membrane</keyword>
<evidence type="ECO:0000256" key="2">
    <source>
        <dbReference type="SAM" id="SignalP"/>
    </source>
</evidence>
<proteinExistence type="inferred from homology"/>
<dbReference type="EC" id="3.1.1.77" evidence="1"/>
<dbReference type="Pfam" id="PF09411">
    <property type="entry name" value="PagL"/>
    <property type="match status" value="1"/>
</dbReference>
<organism evidence="3 4">
    <name type="scientific">Candidatus Nitrotoga arctica</name>
    <dbReference type="NCBI Taxonomy" id="453162"/>
    <lineage>
        <taxon>Bacteria</taxon>
        <taxon>Pseudomonadati</taxon>
        <taxon>Pseudomonadota</taxon>
        <taxon>Betaproteobacteria</taxon>
        <taxon>Nitrosomonadales</taxon>
        <taxon>Gallionellaceae</taxon>
        <taxon>Candidatus Nitrotoga</taxon>
    </lineage>
</organism>
<comment type="similarity">
    <text evidence="1">Belongs to the PagL family.</text>
</comment>
<dbReference type="InterPro" id="IPR011250">
    <property type="entry name" value="OMP/PagP_B-barrel"/>
</dbReference>
<evidence type="ECO:0000256" key="1">
    <source>
        <dbReference type="PIRNR" id="PIRNR029681"/>
    </source>
</evidence>
<name>A0ABN8AMT6_9PROT</name>
<evidence type="ECO:0000313" key="3">
    <source>
        <dbReference type="EMBL" id="CAG9932954.1"/>
    </source>
</evidence>
<keyword evidence="4" id="KW-1185">Reference proteome</keyword>
<dbReference type="GO" id="GO:0050528">
    <property type="term" value="F:acyloxyacyl hydrolase activity"/>
    <property type="evidence" value="ECO:0007669"/>
    <property type="project" value="UniProtKB-EC"/>
</dbReference>
<dbReference type="Gene3D" id="2.40.160.20">
    <property type="match status" value="1"/>
</dbReference>
<sequence>MKKICVLIGALLLNGNVWAIDGVSAEIGSGDKTNMARIGAQWDWQKKWFTEGNWLVTGYWEASAGRWNGQNSAGSNHNITDIGFTPVFRLQQKNLSGLAPYLEAGIGVHLISDIHINADRRFSTAFQFGDHLGAGLRFGDRKQFDLGYRFQHLSNGSIKHPNPGINFSQIRLAYHF</sequence>
<keyword evidence="1 3" id="KW-0378">Hydrolase</keyword>
<feature type="signal peptide" evidence="2">
    <location>
        <begin position="1"/>
        <end position="19"/>
    </location>
</feature>
<protein>
    <recommendedName>
        <fullName evidence="1">Lipid A deacylase</fullName>
        <ecNumber evidence="1">3.1.1.77</ecNumber>
    </recommendedName>
    <alternativeName>
        <fullName evidence="1">LPS 3-O-deacylase</fullName>
    </alternativeName>
    <alternativeName>
        <fullName evidence="1">Outer membrane enzyme</fullName>
    </alternativeName>
</protein>
<keyword evidence="1" id="KW-0998">Cell outer membrane</keyword>
<keyword evidence="2" id="KW-0732">Signal</keyword>
<reference evidence="3 4" key="1">
    <citation type="submission" date="2021-10" db="EMBL/GenBank/DDBJ databases">
        <authorList>
            <person name="Koch H."/>
        </authorList>
    </citation>
    <scope>NUCLEOTIDE SEQUENCE [LARGE SCALE GENOMIC DNA]</scope>
    <source>
        <strain evidence="3">6680</strain>
    </source>
</reference>
<dbReference type="Proteomes" id="UP000839052">
    <property type="component" value="Chromosome"/>
</dbReference>
<dbReference type="PIRSF" id="PIRSF029681">
    <property type="entry name" value="PagL"/>
    <property type="match status" value="1"/>
</dbReference>
<comment type="function">
    <text evidence="1">Has lipid A 3-O-deacylase activity. Hydrolyzes the ester bond at the 3 position of lipid A, a bioactive component of lipopolysaccharide (LPS), thereby releasing the primary fatty acyl moiety.</text>
</comment>
<dbReference type="InterPro" id="IPR018550">
    <property type="entry name" value="Lipid-A_deacylase-rel"/>
</dbReference>
<gene>
    <name evidence="3" type="ORF">NTG6680_1701</name>
</gene>
<dbReference type="RefSeq" id="WP_239796814.1">
    <property type="nucleotide sequence ID" value="NZ_OU912926.1"/>
</dbReference>
<comment type="catalytic activity">
    <reaction evidence="1">
        <text>a 3-(acyloxy)acyl derivative of bacterial toxin + H2O = a 3-hydroxyacyl derivative of bacterial toxin + a fatty acid + H(+)</text>
        <dbReference type="Rhea" id="RHEA:12032"/>
        <dbReference type="ChEBI" id="CHEBI:15377"/>
        <dbReference type="ChEBI" id="CHEBI:15378"/>
        <dbReference type="ChEBI" id="CHEBI:28868"/>
        <dbReference type="ChEBI" id="CHEBI:136853"/>
        <dbReference type="ChEBI" id="CHEBI:140675"/>
        <dbReference type="EC" id="3.1.1.77"/>
    </reaction>
</comment>
<dbReference type="EMBL" id="OU912926">
    <property type="protein sequence ID" value="CAG9932954.1"/>
    <property type="molecule type" value="Genomic_DNA"/>
</dbReference>
<dbReference type="SUPFAM" id="SSF56925">
    <property type="entry name" value="OMPA-like"/>
    <property type="match status" value="1"/>
</dbReference>
<comment type="subcellular location">
    <subcellularLocation>
        <location evidence="1">Cell outer membrane</location>
        <topology evidence="1">Multi-pass membrane protein</topology>
    </subcellularLocation>
</comment>
<evidence type="ECO:0000313" key="4">
    <source>
        <dbReference type="Proteomes" id="UP000839052"/>
    </source>
</evidence>